<evidence type="ECO:0000313" key="5">
    <source>
        <dbReference type="EMBL" id="CAD9626896.1"/>
    </source>
</evidence>
<evidence type="ECO:0000256" key="2">
    <source>
        <dbReference type="SAM" id="MobiDB-lite"/>
    </source>
</evidence>
<organism evidence="5">
    <name type="scientific">Skeletonema marinoi</name>
    <dbReference type="NCBI Taxonomy" id="267567"/>
    <lineage>
        <taxon>Eukaryota</taxon>
        <taxon>Sar</taxon>
        <taxon>Stramenopiles</taxon>
        <taxon>Ochrophyta</taxon>
        <taxon>Bacillariophyta</taxon>
        <taxon>Coscinodiscophyceae</taxon>
        <taxon>Thalassiosirophycidae</taxon>
        <taxon>Thalassiosirales</taxon>
        <taxon>Skeletonemataceae</taxon>
        <taxon>Skeletonema</taxon>
        <taxon>Skeletonema marinoi-dohrnii complex</taxon>
    </lineage>
</organism>
<feature type="chain" id="PRO_5031554735" description="H(+)-exporting diphosphatase" evidence="4">
    <location>
        <begin position="20"/>
        <end position="668"/>
    </location>
</feature>
<feature type="coiled-coil region" evidence="1">
    <location>
        <begin position="48"/>
        <end position="75"/>
    </location>
</feature>
<name>A0A7S2M706_9STRA</name>
<evidence type="ECO:0000256" key="4">
    <source>
        <dbReference type="SAM" id="SignalP"/>
    </source>
</evidence>
<keyword evidence="3" id="KW-0812">Transmembrane</keyword>
<reference evidence="5" key="1">
    <citation type="submission" date="2021-01" db="EMBL/GenBank/DDBJ databases">
        <authorList>
            <person name="Corre E."/>
            <person name="Pelletier E."/>
            <person name="Niang G."/>
            <person name="Scheremetjew M."/>
            <person name="Finn R."/>
            <person name="Kale V."/>
            <person name="Holt S."/>
            <person name="Cochrane G."/>
            <person name="Meng A."/>
            <person name="Brown T."/>
            <person name="Cohen L."/>
        </authorList>
    </citation>
    <scope>NUCLEOTIDE SEQUENCE</scope>
    <source>
        <strain evidence="5">SM1012Den-03</strain>
    </source>
</reference>
<keyword evidence="4" id="KW-0732">Signal</keyword>
<accession>A0A7S2M706</accession>
<sequence>MLVIRIIFLLSSALVIIFSIKLCVDGYNGINAILDSTNNGIGVIADHIDKVKIEVDEYIATNEEMKQKKEEWLNRTKSQIEAGEGQPWCPLALMNDGKVSVNLSLAKFLLRGNLFKLALIDKADEVKDQALDGVGVGGVNKRILQTAENVVNTVTGDVTSVAQQVQTTVGSVAQTGENVVDAGKEKVFTVVTFLDSMADSEGGKVEGILGKVLGLKKLFGEDDDTALVEDDADGDNRIKMLVARLTQLVRSLIVDILPGDGQRALQSSDMDAITETVVEKDGVNYTILSLAENFTGADLIINGYNVTKLFTTDLTFEIDVQTLTESVNEKLEDSSSFLLDIFRRLQTALETVYEQAKTAQDSLESIVPYFTVAVVFVAVLIGLTSFFIIGTILAWVGKQPRLFRCANDNIILPIFILVGLLVWIFTVVFLTLGVLMGDYCVVSPDVQMNQIFEQTLANISPIGFKFAHYYFNGCEAEARPLLMTVANQALIGTRVGLDQFFELVNNLGDGPLRRACGLGSEIDAADGDPVNALSVLANALRNHVGGAMSAVITVGKLTLCKSFYPIYSFLVHQVVCTDFINLIGPLLSSMFIISVCSMLMVTMRVAWHELVEDEVEGGEGGKLEDDLGTDEAAQMDAGEAGDDEVVEAEEEKEEPAVEEVEVGAEEGN</sequence>
<feature type="signal peptide" evidence="4">
    <location>
        <begin position="1"/>
        <end position="19"/>
    </location>
</feature>
<evidence type="ECO:0000256" key="1">
    <source>
        <dbReference type="SAM" id="Coils"/>
    </source>
</evidence>
<protein>
    <recommendedName>
        <fullName evidence="6">H(+)-exporting diphosphatase</fullName>
    </recommendedName>
</protein>
<proteinExistence type="predicted"/>
<feature type="transmembrane region" description="Helical" evidence="3">
    <location>
        <begin position="579"/>
        <end position="601"/>
    </location>
</feature>
<keyword evidence="1" id="KW-0175">Coiled coil</keyword>
<gene>
    <name evidence="5" type="ORF">SMAR0320_LOCUS21031</name>
</gene>
<feature type="region of interest" description="Disordered" evidence="2">
    <location>
        <begin position="615"/>
        <end position="668"/>
    </location>
</feature>
<evidence type="ECO:0008006" key="6">
    <source>
        <dbReference type="Google" id="ProtNLM"/>
    </source>
</evidence>
<dbReference type="EMBL" id="HBGZ01029563">
    <property type="protein sequence ID" value="CAD9626896.1"/>
    <property type="molecule type" value="Transcribed_RNA"/>
</dbReference>
<keyword evidence="3" id="KW-1133">Transmembrane helix</keyword>
<evidence type="ECO:0000256" key="3">
    <source>
        <dbReference type="SAM" id="Phobius"/>
    </source>
</evidence>
<feature type="compositionally biased region" description="Acidic residues" evidence="2">
    <location>
        <begin position="639"/>
        <end position="668"/>
    </location>
</feature>
<feature type="transmembrane region" description="Helical" evidence="3">
    <location>
        <begin position="409"/>
        <end position="436"/>
    </location>
</feature>
<feature type="transmembrane region" description="Helical" evidence="3">
    <location>
        <begin position="369"/>
        <end position="397"/>
    </location>
</feature>
<keyword evidence="3" id="KW-0472">Membrane</keyword>
<dbReference type="AlphaFoldDB" id="A0A7S2M706"/>